<feature type="region of interest" description="Disordered" evidence="1">
    <location>
        <begin position="1"/>
        <end position="57"/>
    </location>
</feature>
<dbReference type="EMBL" id="AF375402">
    <property type="protein sequence ID" value="AAK52986.1"/>
    <property type="molecule type" value="mRNA"/>
</dbReference>
<feature type="compositionally biased region" description="Polar residues" evidence="1">
    <location>
        <begin position="21"/>
        <end position="34"/>
    </location>
</feature>
<evidence type="ECO:0000313" key="2">
    <source>
        <dbReference type="EMBL" id="AAK52986.1"/>
    </source>
</evidence>
<reference evidence="2" key="1">
    <citation type="submission" date="2001-05" db="EMBL/GenBank/DDBJ databases">
        <title>Arabidopsis cDNA clones.</title>
        <authorList>
            <person name="Kim C.J."/>
            <person name="Chen H."/>
            <person name="Cheuk R."/>
            <person name="Koesema E."/>
            <person name="Meyers M.C."/>
            <person name="Shinn P."/>
            <person name="Banh J."/>
            <person name="Bowser L."/>
            <person name="Carninci P."/>
            <person name="Chung M.K."/>
            <person name="Goldsmith A.D."/>
            <person name="Hayashizaki Y."/>
            <person name="Ishida J."/>
            <person name="Jones T."/>
            <person name="Kamiya A."/>
            <person name="Karlin-Neumann G."/>
            <person name="Kawai J."/>
            <person name="Lam B."/>
            <person name="Lee J.M."/>
            <person name="Lin J."/>
            <person name="Liu S.X."/>
            <person name="Miranda M."/>
            <person name="Narusaka M."/>
            <person name="Nguyen M."/>
            <person name="Palm C.J."/>
            <person name="Pham P.K."/>
            <person name="Quach H.L."/>
            <person name="Sakano H."/>
            <person name="Sakurai T."/>
            <person name="Satou M."/>
            <person name="Seki M."/>
            <person name="Southwick A."/>
            <person name="Tang C.C."/>
            <person name="Toriumi M."/>
            <person name="Yamada K."/>
            <person name="Yu G."/>
            <person name="Shinozaki K."/>
            <person name="Davis R.W."/>
            <person name="Theologis A."/>
            <person name="Ecker J.R."/>
        </authorList>
    </citation>
    <scope>NUCLEOTIDE SEQUENCE</scope>
</reference>
<sequence>MRSTRQPRTTSQRPNPKHRSNPINPISQTSSSNRCLPLPYPPSSPPSHKIRSHLRPP</sequence>
<proteinExistence type="evidence at transcript level"/>
<accession>Q94JS2</accession>
<dbReference type="AlphaFoldDB" id="Q94JS2"/>
<evidence type="ECO:0000256" key="1">
    <source>
        <dbReference type="SAM" id="MobiDB-lite"/>
    </source>
</evidence>
<protein>
    <submittedName>
        <fullName evidence="2">AT3g27750/MGF10_15</fullName>
    </submittedName>
</protein>
<name>Q94JS2_ARATH</name>
<feature type="compositionally biased region" description="Low complexity" evidence="1">
    <location>
        <begin position="1"/>
        <end position="14"/>
    </location>
</feature>
<feature type="compositionally biased region" description="Basic residues" evidence="1">
    <location>
        <begin position="48"/>
        <end position="57"/>
    </location>
</feature>
<organism evidence="2">
    <name type="scientific">Arabidopsis thaliana</name>
    <name type="common">Mouse-ear cress</name>
    <dbReference type="NCBI Taxonomy" id="3702"/>
    <lineage>
        <taxon>Eukaryota</taxon>
        <taxon>Viridiplantae</taxon>
        <taxon>Streptophyta</taxon>
        <taxon>Embryophyta</taxon>
        <taxon>Tracheophyta</taxon>
        <taxon>Spermatophyta</taxon>
        <taxon>Magnoliopsida</taxon>
        <taxon>eudicotyledons</taxon>
        <taxon>Gunneridae</taxon>
        <taxon>Pentapetalae</taxon>
        <taxon>rosids</taxon>
        <taxon>malvids</taxon>
        <taxon>Brassicales</taxon>
        <taxon>Brassicaceae</taxon>
        <taxon>Camelineae</taxon>
        <taxon>Arabidopsis</taxon>
    </lineage>
</organism>